<evidence type="ECO:0000256" key="4">
    <source>
        <dbReference type="ARBA" id="ARBA00023212"/>
    </source>
</evidence>
<evidence type="ECO:0000313" key="8">
    <source>
        <dbReference type="Ensembl" id="ENSPSTP00000014863.1"/>
    </source>
</evidence>
<dbReference type="Ensembl" id="ENSPSTT00000015599.1">
    <property type="protein sequence ID" value="ENSPSTP00000014863.1"/>
    <property type="gene ID" value="ENSPSTG00000010538.1"/>
</dbReference>
<comment type="subcellular location">
    <subcellularLocation>
        <location evidence="1">Cell projection</location>
        <location evidence="1">Cilium</location>
    </subcellularLocation>
    <subcellularLocation>
        <location evidence="2">Cytoplasm</location>
        <location evidence="2">Cytoskeleton</location>
    </subcellularLocation>
</comment>
<feature type="region of interest" description="Disordered" evidence="7">
    <location>
        <begin position="1"/>
        <end position="182"/>
    </location>
</feature>
<feature type="compositionally biased region" description="Basic residues" evidence="7">
    <location>
        <begin position="77"/>
        <end position="86"/>
    </location>
</feature>
<evidence type="ECO:0000256" key="6">
    <source>
        <dbReference type="ARBA" id="ARBA00034777"/>
    </source>
</evidence>
<keyword evidence="5" id="KW-0966">Cell projection</keyword>
<dbReference type="Proteomes" id="UP000694428">
    <property type="component" value="Unplaced"/>
</dbReference>
<keyword evidence="3" id="KW-0963">Cytoplasm</keyword>
<keyword evidence="9" id="KW-1185">Reference proteome</keyword>
<evidence type="ECO:0000313" key="9">
    <source>
        <dbReference type="Proteomes" id="UP000694428"/>
    </source>
</evidence>
<accession>A0A8C9FEJ1</accession>
<evidence type="ECO:0000256" key="3">
    <source>
        <dbReference type="ARBA" id="ARBA00022490"/>
    </source>
</evidence>
<evidence type="ECO:0000256" key="7">
    <source>
        <dbReference type="SAM" id="MobiDB-lite"/>
    </source>
</evidence>
<reference evidence="8" key="1">
    <citation type="submission" date="2025-08" db="UniProtKB">
        <authorList>
            <consortium name="Ensembl"/>
        </authorList>
    </citation>
    <scope>IDENTIFICATION</scope>
</reference>
<evidence type="ECO:0008006" key="10">
    <source>
        <dbReference type="Google" id="ProtNLM"/>
    </source>
</evidence>
<dbReference type="PANTHER" id="PTHR33865">
    <property type="entry name" value="PROTEIN FAM183B"/>
    <property type="match status" value="1"/>
</dbReference>
<feature type="compositionally biased region" description="Basic residues" evidence="7">
    <location>
        <begin position="149"/>
        <end position="161"/>
    </location>
</feature>
<comment type="similarity">
    <text evidence="6">Belongs to the CFAP144 family.</text>
</comment>
<evidence type="ECO:0000256" key="1">
    <source>
        <dbReference type="ARBA" id="ARBA00004138"/>
    </source>
</evidence>
<evidence type="ECO:0000256" key="2">
    <source>
        <dbReference type="ARBA" id="ARBA00004245"/>
    </source>
</evidence>
<feature type="compositionally biased region" description="Low complexity" evidence="7">
    <location>
        <begin position="65"/>
        <end position="76"/>
    </location>
</feature>
<proteinExistence type="inferred from homology"/>
<feature type="region of interest" description="Disordered" evidence="7">
    <location>
        <begin position="202"/>
        <end position="229"/>
    </location>
</feature>
<sequence>FTFSRYQLAPPGPFPTSLPTRGLTSAGRRSRCPGPARGSRRRSRSCSGLITEKAGGGRPSRRGWRGAPRGPAASLSLRRRKKRRRASGGQSESSTWAPPGPTRTAARPSPTKRVKSRTVSPPSAKLKAVASPPPPATRSTGCRSSSRPSRTRAPRSTRRRGPAPPGSGRSTTAVQRSSASPITVLPGLLRRSFKPAAWSRRPISAGSFNSTSNRRRKRKPAKEASIQPVSPIRSSARLHVTRCRAAGRSERVAMAARGGEKEPPDAVHLNRLLCERVRKELRCQRLHTEHSINPLRRVHTVTQKPMSWHDNIEEPADAKFLNIIHQAALEPTKKYSEPQTESQEIGWNTTPLIDIDRSDRRLFFPRRKTVITEHMAAGGHLKKQ</sequence>
<dbReference type="AlphaFoldDB" id="A0A8C9FEJ1"/>
<reference evidence="8" key="2">
    <citation type="submission" date="2025-09" db="UniProtKB">
        <authorList>
            <consortium name="Ensembl"/>
        </authorList>
    </citation>
    <scope>IDENTIFICATION</scope>
</reference>
<dbReference type="PANTHER" id="PTHR33865:SF3">
    <property type="entry name" value="PROTEIN FAM183B"/>
    <property type="match status" value="1"/>
</dbReference>
<keyword evidence="4" id="KW-0206">Cytoskeleton</keyword>
<organism evidence="8 9">
    <name type="scientific">Pavo cristatus</name>
    <name type="common">Indian peafowl</name>
    <name type="synonym">Blue peafowl</name>
    <dbReference type="NCBI Taxonomy" id="9049"/>
    <lineage>
        <taxon>Eukaryota</taxon>
        <taxon>Metazoa</taxon>
        <taxon>Chordata</taxon>
        <taxon>Craniata</taxon>
        <taxon>Vertebrata</taxon>
        <taxon>Euteleostomi</taxon>
        <taxon>Archelosauria</taxon>
        <taxon>Archosauria</taxon>
        <taxon>Dinosauria</taxon>
        <taxon>Saurischia</taxon>
        <taxon>Theropoda</taxon>
        <taxon>Coelurosauria</taxon>
        <taxon>Aves</taxon>
        <taxon>Neognathae</taxon>
        <taxon>Galloanserae</taxon>
        <taxon>Galliformes</taxon>
        <taxon>Phasianidae</taxon>
        <taxon>Phasianinae</taxon>
        <taxon>Pavo</taxon>
    </lineage>
</organism>
<evidence type="ECO:0000256" key="5">
    <source>
        <dbReference type="ARBA" id="ARBA00023273"/>
    </source>
</evidence>
<name>A0A8C9FEJ1_PAVCR</name>
<dbReference type="Pfam" id="PF14886">
    <property type="entry name" value="FAM183"/>
    <property type="match status" value="1"/>
</dbReference>
<dbReference type="InterPro" id="IPR029214">
    <property type="entry name" value="CFAP144"/>
</dbReference>
<dbReference type="GO" id="GO:0097546">
    <property type="term" value="C:ciliary base"/>
    <property type="evidence" value="ECO:0007669"/>
    <property type="project" value="TreeGrafter"/>
</dbReference>
<protein>
    <recommendedName>
        <fullName evidence="10">Family with sequence similarity 183 member A</fullName>
    </recommendedName>
</protein>
<feature type="compositionally biased region" description="Low complexity" evidence="7">
    <location>
        <begin position="137"/>
        <end position="148"/>
    </location>
</feature>
<dbReference type="GO" id="GO:0005856">
    <property type="term" value="C:cytoskeleton"/>
    <property type="evidence" value="ECO:0007669"/>
    <property type="project" value="UniProtKB-SubCell"/>
</dbReference>